<reference evidence="1" key="1">
    <citation type="submission" date="2023-10" db="EMBL/GenBank/DDBJ databases">
        <title>Genome assembly of Pristionchus species.</title>
        <authorList>
            <person name="Yoshida K."/>
            <person name="Sommer R.J."/>
        </authorList>
    </citation>
    <scope>NUCLEOTIDE SEQUENCE</scope>
    <source>
        <strain evidence="1">RS5133</strain>
    </source>
</reference>
<protein>
    <submittedName>
        <fullName evidence="1">Uncharacterized protein</fullName>
    </submittedName>
</protein>
<dbReference type="Proteomes" id="UP001432322">
    <property type="component" value="Unassembled WGS sequence"/>
</dbReference>
<accession>A0AAV5VG07</accession>
<sequence length="79" mass="8652">LFARTTEEDGGDSAASLEVCSTSPACPSLTASRLLFLSGPPRSHHLPFVSLLFMFFARFGPSFVSSEKTLFFLSFLFLL</sequence>
<gene>
    <name evidence="1" type="ORF">PFISCL1PPCAC_8485</name>
</gene>
<evidence type="ECO:0000313" key="1">
    <source>
        <dbReference type="EMBL" id="GMT17188.1"/>
    </source>
</evidence>
<name>A0AAV5VG07_9BILA</name>
<feature type="non-terminal residue" evidence="1">
    <location>
        <position position="1"/>
    </location>
</feature>
<dbReference type="EMBL" id="BTSY01000003">
    <property type="protein sequence ID" value="GMT17188.1"/>
    <property type="molecule type" value="Genomic_DNA"/>
</dbReference>
<dbReference type="AlphaFoldDB" id="A0AAV5VG07"/>
<comment type="caution">
    <text evidence="1">The sequence shown here is derived from an EMBL/GenBank/DDBJ whole genome shotgun (WGS) entry which is preliminary data.</text>
</comment>
<proteinExistence type="predicted"/>
<organism evidence="1 2">
    <name type="scientific">Pristionchus fissidentatus</name>
    <dbReference type="NCBI Taxonomy" id="1538716"/>
    <lineage>
        <taxon>Eukaryota</taxon>
        <taxon>Metazoa</taxon>
        <taxon>Ecdysozoa</taxon>
        <taxon>Nematoda</taxon>
        <taxon>Chromadorea</taxon>
        <taxon>Rhabditida</taxon>
        <taxon>Rhabditina</taxon>
        <taxon>Diplogasteromorpha</taxon>
        <taxon>Diplogasteroidea</taxon>
        <taxon>Neodiplogasteridae</taxon>
        <taxon>Pristionchus</taxon>
    </lineage>
</organism>
<evidence type="ECO:0000313" key="2">
    <source>
        <dbReference type="Proteomes" id="UP001432322"/>
    </source>
</evidence>
<keyword evidence="2" id="KW-1185">Reference proteome</keyword>